<dbReference type="Proteomes" id="UP001141806">
    <property type="component" value="Unassembled WGS sequence"/>
</dbReference>
<evidence type="ECO:0000313" key="2">
    <source>
        <dbReference type="EMBL" id="KAJ4977027.1"/>
    </source>
</evidence>
<gene>
    <name evidence="2" type="ORF">NE237_002133</name>
</gene>
<keyword evidence="3" id="KW-1185">Reference proteome</keyword>
<dbReference type="AlphaFoldDB" id="A0A9Q0KUN9"/>
<feature type="compositionally biased region" description="Basic and acidic residues" evidence="1">
    <location>
        <begin position="49"/>
        <end position="59"/>
    </location>
</feature>
<protein>
    <recommendedName>
        <fullName evidence="4">Reverse transcriptase domain-containing protein</fullName>
    </recommendedName>
</protein>
<evidence type="ECO:0000313" key="3">
    <source>
        <dbReference type="Proteomes" id="UP001141806"/>
    </source>
</evidence>
<evidence type="ECO:0008006" key="4">
    <source>
        <dbReference type="Google" id="ProtNLM"/>
    </source>
</evidence>
<organism evidence="2 3">
    <name type="scientific">Protea cynaroides</name>
    <dbReference type="NCBI Taxonomy" id="273540"/>
    <lineage>
        <taxon>Eukaryota</taxon>
        <taxon>Viridiplantae</taxon>
        <taxon>Streptophyta</taxon>
        <taxon>Embryophyta</taxon>
        <taxon>Tracheophyta</taxon>
        <taxon>Spermatophyta</taxon>
        <taxon>Magnoliopsida</taxon>
        <taxon>Proteales</taxon>
        <taxon>Proteaceae</taxon>
        <taxon>Protea</taxon>
    </lineage>
</organism>
<feature type="region of interest" description="Disordered" evidence="1">
    <location>
        <begin position="1"/>
        <end position="67"/>
    </location>
</feature>
<accession>A0A9Q0KUN9</accession>
<comment type="caution">
    <text evidence="2">The sequence shown here is derived from an EMBL/GenBank/DDBJ whole genome shotgun (WGS) entry which is preliminary data.</text>
</comment>
<name>A0A9Q0KUN9_9MAGN</name>
<evidence type="ECO:0000256" key="1">
    <source>
        <dbReference type="SAM" id="MobiDB-lite"/>
    </source>
</evidence>
<reference evidence="2" key="1">
    <citation type="journal article" date="2023" name="Plant J.">
        <title>The genome of the king protea, Protea cynaroides.</title>
        <authorList>
            <person name="Chang J."/>
            <person name="Duong T.A."/>
            <person name="Schoeman C."/>
            <person name="Ma X."/>
            <person name="Roodt D."/>
            <person name="Barker N."/>
            <person name="Li Z."/>
            <person name="Van de Peer Y."/>
            <person name="Mizrachi E."/>
        </authorList>
    </citation>
    <scope>NUCLEOTIDE SEQUENCE</scope>
    <source>
        <tissue evidence="2">Young leaves</tissue>
    </source>
</reference>
<sequence length="291" mass="31023">MDILPTIDDRAIQNSFETIGGESGPSIGDSENTRPRVDEGPRPSIADSEDTRPSIDEGPRLSIGDSSGSILKEAIGKTVQYILITITSDSVQPILTDIIGNNMHNNESTSTEAILNSFKIIGSEFGPSIGDSENTKPSIDEGLRPSIGDSEDTGPSIDEGLRPSIGGSSGSILKEAIGETVEPTLIKITSDSVQQPTLIDIIGNSMHNNELTSTECVTHFMVTRSKLGVRKPNPKYALTTITIPTESTIIKEALAHDGSKAAMDLEMAALKTNNTWILVPKDPHMNLVGCK</sequence>
<proteinExistence type="predicted"/>
<feature type="region of interest" description="Disordered" evidence="1">
    <location>
        <begin position="126"/>
        <end position="169"/>
    </location>
</feature>
<feature type="compositionally biased region" description="Basic and acidic residues" evidence="1">
    <location>
        <begin position="31"/>
        <end position="41"/>
    </location>
</feature>
<dbReference type="EMBL" id="JAMYWD010000003">
    <property type="protein sequence ID" value="KAJ4977027.1"/>
    <property type="molecule type" value="Genomic_DNA"/>
</dbReference>